<evidence type="ECO:0000259" key="3">
    <source>
        <dbReference type="Pfam" id="PF02397"/>
    </source>
</evidence>
<feature type="transmembrane region" description="Helical" evidence="2">
    <location>
        <begin position="18"/>
        <end position="40"/>
    </location>
</feature>
<dbReference type="Pfam" id="PF02397">
    <property type="entry name" value="Bac_transf"/>
    <property type="match status" value="1"/>
</dbReference>
<dbReference type="Proteomes" id="UP000189883">
    <property type="component" value="Chromosome"/>
</dbReference>
<comment type="similarity">
    <text evidence="1">Belongs to the bacterial sugar transferase family.</text>
</comment>
<dbReference type="AlphaFoldDB" id="A0A1S7DR59"/>
<dbReference type="InterPro" id="IPR003362">
    <property type="entry name" value="Bact_transf"/>
</dbReference>
<evidence type="ECO:0000313" key="5">
    <source>
        <dbReference type="Proteomes" id="UP000189883"/>
    </source>
</evidence>
<evidence type="ECO:0000256" key="2">
    <source>
        <dbReference type="SAM" id="Phobius"/>
    </source>
</evidence>
<proteinExistence type="inferred from homology"/>
<keyword evidence="4" id="KW-0808">Transferase</keyword>
<name>A0A1S7DR59_RIEAN</name>
<keyword evidence="2" id="KW-0472">Membrane</keyword>
<gene>
    <name evidence="4" type="primary">tuaA</name>
    <name evidence="4" type="ORF">AB406_0640</name>
</gene>
<protein>
    <submittedName>
        <fullName evidence="4">Putative undecaprenyl-phosphate N-acetylgalactosaminyl 1-phosphate transferase</fullName>
    </submittedName>
</protein>
<dbReference type="PANTHER" id="PTHR30576">
    <property type="entry name" value="COLANIC BIOSYNTHESIS UDP-GLUCOSE LIPID CARRIER TRANSFERASE"/>
    <property type="match status" value="1"/>
</dbReference>
<dbReference type="RefSeq" id="WP_064964816.1">
    <property type="nucleotide sequence ID" value="NZ_CP011859.1"/>
</dbReference>
<keyword evidence="2" id="KW-1133">Transmembrane helix</keyword>
<dbReference type="EMBL" id="CP011859">
    <property type="protein sequence ID" value="AQY21598.1"/>
    <property type="molecule type" value="Genomic_DNA"/>
</dbReference>
<reference evidence="4 5" key="1">
    <citation type="submission" date="2015-06" db="EMBL/GenBank/DDBJ databases">
        <title>R. anatipestifer strain HXb2 is the most virulent strain so far, and the genome sequence would help us uncover the pathogenesis.</title>
        <authorList>
            <person name="Hu Q."/>
            <person name="Qi J."/>
            <person name="Bo H."/>
            <person name="Liu G."/>
            <person name="Tao M."/>
            <person name="Ding Y."/>
            <person name="Xue Y."/>
        </authorList>
    </citation>
    <scope>NUCLEOTIDE SEQUENCE [LARGE SCALE GENOMIC DNA]</scope>
    <source>
        <strain evidence="4 5">HXb2</strain>
    </source>
</reference>
<dbReference type="PANTHER" id="PTHR30576:SF0">
    <property type="entry name" value="UNDECAPRENYL-PHOSPHATE N-ACETYLGALACTOSAMINYL 1-PHOSPHATE TRANSFERASE-RELATED"/>
    <property type="match status" value="1"/>
</dbReference>
<organism evidence="4 5">
    <name type="scientific">Riemerella anatipestifer</name>
    <name type="common">Moraxella anatipestifer</name>
    <dbReference type="NCBI Taxonomy" id="34085"/>
    <lineage>
        <taxon>Bacteria</taxon>
        <taxon>Pseudomonadati</taxon>
        <taxon>Bacteroidota</taxon>
        <taxon>Flavobacteriia</taxon>
        <taxon>Flavobacteriales</taxon>
        <taxon>Weeksellaceae</taxon>
        <taxon>Riemerella</taxon>
    </lineage>
</organism>
<keyword evidence="2" id="KW-0812">Transmembrane</keyword>
<evidence type="ECO:0000313" key="4">
    <source>
        <dbReference type="EMBL" id="AQY21598.1"/>
    </source>
</evidence>
<evidence type="ECO:0000256" key="1">
    <source>
        <dbReference type="ARBA" id="ARBA00006464"/>
    </source>
</evidence>
<accession>A0A1S7DR59</accession>
<dbReference type="GO" id="GO:0016780">
    <property type="term" value="F:phosphotransferase activity, for other substituted phosphate groups"/>
    <property type="evidence" value="ECO:0007669"/>
    <property type="project" value="TreeGrafter"/>
</dbReference>
<sequence length="194" mass="22611">MKGEQYAYLKIKYTLARILAGVIIVFIFPLLLLLLILISVDTFSCGLFVQDRVGQYGRIFRIYKFKTIRPVSRKISKVGAFLRKTKLDELPQLFNILKGEMSFIGPRPDVSGYYDGLKGEDRKVLILKPGLLSEASLEYRNEEYLLNQKEDSLKYNDEVIFPHKVKLNLEYLEKLSFKEDLRVLLKACNIFFNR</sequence>
<feature type="domain" description="Bacterial sugar transferase" evidence="3">
    <location>
        <begin position="14"/>
        <end position="192"/>
    </location>
</feature>